<proteinExistence type="predicted"/>
<accession>A0A285JRD1</accession>
<name>A0A285JRD1_9ACTN</name>
<dbReference type="AlphaFoldDB" id="A0A285JRD1"/>
<feature type="region of interest" description="Disordered" evidence="1">
    <location>
        <begin position="88"/>
        <end position="111"/>
    </location>
</feature>
<organism evidence="2 3">
    <name type="scientific">Paractinoplanes atraurantiacus</name>
    <dbReference type="NCBI Taxonomy" id="1036182"/>
    <lineage>
        <taxon>Bacteria</taxon>
        <taxon>Bacillati</taxon>
        <taxon>Actinomycetota</taxon>
        <taxon>Actinomycetes</taxon>
        <taxon>Micromonosporales</taxon>
        <taxon>Micromonosporaceae</taxon>
        <taxon>Paractinoplanes</taxon>
    </lineage>
</organism>
<dbReference type="EMBL" id="OBDY01000024">
    <property type="protein sequence ID" value="SNY62818.1"/>
    <property type="molecule type" value="Genomic_DNA"/>
</dbReference>
<evidence type="ECO:0000256" key="1">
    <source>
        <dbReference type="SAM" id="MobiDB-lite"/>
    </source>
</evidence>
<evidence type="ECO:0000313" key="3">
    <source>
        <dbReference type="Proteomes" id="UP000219612"/>
    </source>
</evidence>
<protein>
    <submittedName>
        <fullName evidence="2">Uncharacterized protein</fullName>
    </submittedName>
</protein>
<gene>
    <name evidence="2" type="ORF">SAMN05421748_12435</name>
</gene>
<reference evidence="2 3" key="1">
    <citation type="submission" date="2017-09" db="EMBL/GenBank/DDBJ databases">
        <authorList>
            <person name="Ehlers B."/>
            <person name="Leendertz F.H."/>
        </authorList>
    </citation>
    <scope>NUCLEOTIDE SEQUENCE [LARGE SCALE GENOMIC DNA]</scope>
    <source>
        <strain evidence="2 3">CGMCC 4.6857</strain>
    </source>
</reference>
<dbReference type="Proteomes" id="UP000219612">
    <property type="component" value="Unassembled WGS sequence"/>
</dbReference>
<evidence type="ECO:0000313" key="2">
    <source>
        <dbReference type="EMBL" id="SNY62818.1"/>
    </source>
</evidence>
<keyword evidence="3" id="KW-1185">Reference proteome</keyword>
<sequence length="111" mass="12098">MSYASAGHTGRQAMMAIMGRLADRPIRTVKLDYRGNHISLGRRDGIIQLVDGQAQPTPRHLGGRTAARIKASILGMSLWATSHPTFGLPTRTRRVAAGPAMPRRNRNRTAA</sequence>